<reference evidence="1 2" key="1">
    <citation type="submission" date="2019-06" db="EMBL/GenBank/DDBJ databases">
        <title>Whole genome shotgun sequence of Brevibacillus reuszeri NBRC 15719.</title>
        <authorList>
            <person name="Hosoyama A."/>
            <person name="Uohara A."/>
            <person name="Ohji S."/>
            <person name="Ichikawa N."/>
        </authorList>
    </citation>
    <scope>NUCLEOTIDE SEQUENCE [LARGE SCALE GENOMIC DNA]</scope>
    <source>
        <strain evidence="1 2">NBRC 15719</strain>
    </source>
</reference>
<evidence type="ECO:0000313" key="2">
    <source>
        <dbReference type="Proteomes" id="UP000319578"/>
    </source>
</evidence>
<name>A0ABQ0TYW9_9BACL</name>
<dbReference type="Proteomes" id="UP000319578">
    <property type="component" value="Unassembled WGS sequence"/>
</dbReference>
<dbReference type="EMBL" id="BJON01000032">
    <property type="protein sequence ID" value="GED72612.1"/>
    <property type="molecule type" value="Genomic_DNA"/>
</dbReference>
<protein>
    <submittedName>
        <fullName evidence="1">Uncharacterized protein</fullName>
    </submittedName>
</protein>
<accession>A0ABQ0TYW9</accession>
<gene>
    <name evidence="1" type="ORF">BRE01_63140</name>
</gene>
<evidence type="ECO:0000313" key="1">
    <source>
        <dbReference type="EMBL" id="GED72612.1"/>
    </source>
</evidence>
<dbReference type="Gene3D" id="3.30.1490.70">
    <property type="match status" value="1"/>
</dbReference>
<sequence length="68" mass="7405">MEGVVAKRKDGRYYAGKRTDDFVKIINYSYADVSIAGWLKGGFGWLAHVNGRPVGVIELGVLHPQAGV</sequence>
<comment type="caution">
    <text evidence="1">The sequence shown here is derived from an EMBL/GenBank/DDBJ whole genome shotgun (WGS) entry which is preliminary data.</text>
</comment>
<keyword evidence="2" id="KW-1185">Reference proteome</keyword>
<dbReference type="RefSeq" id="WP_049739321.1">
    <property type="nucleotide sequence ID" value="NZ_BJON01000032.1"/>
</dbReference>
<organism evidence="1 2">
    <name type="scientific">Brevibacillus reuszeri</name>
    <dbReference type="NCBI Taxonomy" id="54915"/>
    <lineage>
        <taxon>Bacteria</taxon>
        <taxon>Bacillati</taxon>
        <taxon>Bacillota</taxon>
        <taxon>Bacilli</taxon>
        <taxon>Bacillales</taxon>
        <taxon>Paenibacillaceae</taxon>
        <taxon>Brevibacillus</taxon>
    </lineage>
</organism>
<proteinExistence type="predicted"/>